<evidence type="ECO:0000313" key="1">
    <source>
        <dbReference type="EMBL" id="QGW58808.1"/>
    </source>
</evidence>
<proteinExistence type="predicted"/>
<dbReference type="EMBL" id="MK552108">
    <property type="protein sequence ID" value="QGW58808.1"/>
    <property type="molecule type" value="Genomic_DNA"/>
</dbReference>
<sequence length="40" mass="4450">MRSKRVTKCMTSDTLANDACFLYGCLQCLSRNGVMQMMAA</sequence>
<accession>A0A7S5GGN4</accession>
<protein>
    <submittedName>
        <fullName evidence="1">Uncharacterized protein</fullName>
    </submittedName>
</protein>
<reference evidence="1" key="1">
    <citation type="submission" date="2019-02" db="EMBL/GenBank/DDBJ databases">
        <title>Klebsiella pneumoniae strain B199 multidrug resistance plasmid pKpnB199.</title>
        <authorList>
            <person name="Navon-Venezia S."/>
            <person name="Kondratyeva K."/>
            <person name="Gancz A."/>
        </authorList>
    </citation>
    <scope>NUCLEOTIDE SEQUENCE</scope>
    <source>
        <strain evidence="1">B199</strain>
        <plasmid evidence="1">pKpnB199</plasmid>
    </source>
</reference>
<organism evidence="1">
    <name type="scientific">Klebsiella pneumoniae</name>
    <dbReference type="NCBI Taxonomy" id="573"/>
    <lineage>
        <taxon>Bacteria</taxon>
        <taxon>Pseudomonadati</taxon>
        <taxon>Pseudomonadota</taxon>
        <taxon>Gammaproteobacteria</taxon>
        <taxon>Enterobacterales</taxon>
        <taxon>Enterobacteriaceae</taxon>
        <taxon>Klebsiella/Raoultella group</taxon>
        <taxon>Klebsiella</taxon>
        <taxon>Klebsiella pneumoniae complex</taxon>
    </lineage>
</organism>
<dbReference type="AlphaFoldDB" id="A0A7S5GGN4"/>
<gene>
    <name evidence="1" type="ORF">pKpnB199_00343</name>
</gene>
<name>A0A7S5GGN4_KLEPN</name>
<keyword evidence="1" id="KW-0614">Plasmid</keyword>
<geneLocation type="plasmid" evidence="1">
    <name>pKpnB199</name>
</geneLocation>